<feature type="region of interest" description="Disordered" evidence="1">
    <location>
        <begin position="1"/>
        <end position="37"/>
    </location>
</feature>
<evidence type="ECO:0000256" key="1">
    <source>
        <dbReference type="SAM" id="MobiDB-lite"/>
    </source>
</evidence>
<dbReference type="AlphaFoldDB" id="A0A015KAK5"/>
<sequence>MTSSGPRWSGGGGAGWWMDDAAMAADDDEGGGGKLTGQPVVCRNAMSGAVWWLLAMRCAVEAGPCWWVVRRPPGWCLQHRLALEAGRRGCSGGH</sequence>
<organism evidence="2 3">
    <name type="scientific">Rhizophagus irregularis (strain DAOM 197198w)</name>
    <name type="common">Glomus intraradices</name>
    <dbReference type="NCBI Taxonomy" id="1432141"/>
    <lineage>
        <taxon>Eukaryota</taxon>
        <taxon>Fungi</taxon>
        <taxon>Fungi incertae sedis</taxon>
        <taxon>Mucoromycota</taxon>
        <taxon>Glomeromycotina</taxon>
        <taxon>Glomeromycetes</taxon>
        <taxon>Glomerales</taxon>
        <taxon>Glomeraceae</taxon>
        <taxon>Rhizophagus</taxon>
    </lineage>
</organism>
<reference evidence="2 3" key="1">
    <citation type="submission" date="2014-02" db="EMBL/GenBank/DDBJ databases">
        <title>Single nucleus genome sequencing reveals high similarity among nuclei of an endomycorrhizal fungus.</title>
        <authorList>
            <person name="Lin K."/>
            <person name="Geurts R."/>
            <person name="Zhang Z."/>
            <person name="Limpens E."/>
            <person name="Saunders D.G."/>
            <person name="Mu D."/>
            <person name="Pang E."/>
            <person name="Cao H."/>
            <person name="Cha H."/>
            <person name="Lin T."/>
            <person name="Zhou Q."/>
            <person name="Shang Y."/>
            <person name="Li Y."/>
            <person name="Ivanov S."/>
            <person name="Sharma T."/>
            <person name="Velzen R.V."/>
            <person name="Ruijter N.D."/>
            <person name="Aanen D.K."/>
            <person name="Win J."/>
            <person name="Kamoun S."/>
            <person name="Bisseling T."/>
            <person name="Huang S."/>
        </authorList>
    </citation>
    <scope>NUCLEOTIDE SEQUENCE [LARGE SCALE GENOMIC DNA]</scope>
    <source>
        <strain evidence="3">DAOM197198w</strain>
    </source>
</reference>
<protein>
    <submittedName>
        <fullName evidence="2">Uncharacterized protein</fullName>
    </submittedName>
</protein>
<evidence type="ECO:0000313" key="2">
    <source>
        <dbReference type="EMBL" id="EXX76610.1"/>
    </source>
</evidence>
<gene>
    <name evidence="2" type="ORF">RirG_031560</name>
</gene>
<name>A0A015KAK5_RHIIW</name>
<evidence type="ECO:0000313" key="3">
    <source>
        <dbReference type="Proteomes" id="UP000022910"/>
    </source>
</evidence>
<dbReference type="EMBL" id="JEMT01011983">
    <property type="protein sequence ID" value="EXX76610.1"/>
    <property type="molecule type" value="Genomic_DNA"/>
</dbReference>
<proteinExistence type="predicted"/>
<keyword evidence="3" id="KW-1185">Reference proteome</keyword>
<comment type="caution">
    <text evidence="2">The sequence shown here is derived from an EMBL/GenBank/DDBJ whole genome shotgun (WGS) entry which is preliminary data.</text>
</comment>
<accession>A0A015KAK5</accession>
<dbReference type="HOGENOM" id="CLU_2387333_0_0_1"/>
<dbReference type="Proteomes" id="UP000022910">
    <property type="component" value="Unassembled WGS sequence"/>
</dbReference>